<protein>
    <submittedName>
        <fullName evidence="9">WD repeat-containing protein 75</fullName>
    </submittedName>
</protein>
<dbReference type="Pfam" id="PF23869">
    <property type="entry name" value="Beta-prop_WDR75_1st"/>
    <property type="match status" value="1"/>
</dbReference>
<dbReference type="SUPFAM" id="SSF50978">
    <property type="entry name" value="WD40 repeat-like"/>
    <property type="match status" value="2"/>
</dbReference>
<proteinExistence type="predicted"/>
<dbReference type="InterPro" id="IPR053826">
    <property type="entry name" value="WDR75"/>
</dbReference>
<evidence type="ECO:0000313" key="10">
    <source>
        <dbReference type="Proteomes" id="UP001054837"/>
    </source>
</evidence>
<dbReference type="InterPro" id="IPR001680">
    <property type="entry name" value="WD40_rpt"/>
</dbReference>
<evidence type="ECO:0000256" key="3">
    <source>
        <dbReference type="ARBA" id="ARBA00022552"/>
    </source>
</evidence>
<dbReference type="InterPro" id="IPR036322">
    <property type="entry name" value="WD40_repeat_dom_sf"/>
</dbReference>
<dbReference type="InterPro" id="IPR057644">
    <property type="entry name" value="Beta-prop_WDR75_2nd"/>
</dbReference>
<dbReference type="SMART" id="SM00320">
    <property type="entry name" value="WD40"/>
    <property type="match status" value="6"/>
</dbReference>
<keyword evidence="10" id="KW-1185">Reference proteome</keyword>
<dbReference type="GO" id="GO:0006364">
    <property type="term" value="P:rRNA processing"/>
    <property type="evidence" value="ECO:0007669"/>
    <property type="project" value="UniProtKB-KW"/>
</dbReference>
<comment type="subcellular location">
    <subcellularLocation>
        <location evidence="1">Nucleus</location>
        <location evidence="1">Nucleolus</location>
    </subcellularLocation>
</comment>
<name>A0AAV4TUN8_9ARAC</name>
<keyword evidence="4" id="KW-0853">WD repeat</keyword>
<dbReference type="InterPro" id="IPR015943">
    <property type="entry name" value="WD40/YVTN_repeat-like_dom_sf"/>
</dbReference>
<dbReference type="GO" id="GO:0032040">
    <property type="term" value="C:small-subunit processome"/>
    <property type="evidence" value="ECO:0007669"/>
    <property type="project" value="InterPro"/>
</dbReference>
<feature type="domain" description="WD repeat-containing protein 75 second beta-propeller" evidence="8">
    <location>
        <begin position="340"/>
        <end position="656"/>
    </location>
</feature>
<organism evidence="9 10">
    <name type="scientific">Caerostris darwini</name>
    <dbReference type="NCBI Taxonomy" id="1538125"/>
    <lineage>
        <taxon>Eukaryota</taxon>
        <taxon>Metazoa</taxon>
        <taxon>Ecdysozoa</taxon>
        <taxon>Arthropoda</taxon>
        <taxon>Chelicerata</taxon>
        <taxon>Arachnida</taxon>
        <taxon>Araneae</taxon>
        <taxon>Araneomorphae</taxon>
        <taxon>Entelegynae</taxon>
        <taxon>Araneoidea</taxon>
        <taxon>Araneidae</taxon>
        <taxon>Caerostris</taxon>
    </lineage>
</organism>
<gene>
    <name evidence="9" type="primary">Wdr75_1</name>
    <name evidence="9" type="ORF">CDAR_520151</name>
</gene>
<comment type="caution">
    <text evidence="9">The sequence shown here is derived from an EMBL/GenBank/DDBJ whole genome shotgun (WGS) entry which is preliminary data.</text>
</comment>
<reference evidence="9 10" key="1">
    <citation type="submission" date="2021-06" db="EMBL/GenBank/DDBJ databases">
        <title>Caerostris darwini draft genome.</title>
        <authorList>
            <person name="Kono N."/>
            <person name="Arakawa K."/>
        </authorList>
    </citation>
    <scope>NUCLEOTIDE SEQUENCE [LARGE SCALE GENOMIC DNA]</scope>
</reference>
<dbReference type="EMBL" id="BPLQ01010186">
    <property type="protein sequence ID" value="GIY49012.1"/>
    <property type="molecule type" value="Genomic_DNA"/>
</dbReference>
<evidence type="ECO:0000259" key="8">
    <source>
        <dbReference type="Pfam" id="PF23769"/>
    </source>
</evidence>
<dbReference type="Proteomes" id="UP001054837">
    <property type="component" value="Unassembled WGS sequence"/>
</dbReference>
<evidence type="ECO:0000256" key="6">
    <source>
        <dbReference type="ARBA" id="ARBA00023163"/>
    </source>
</evidence>
<dbReference type="AlphaFoldDB" id="A0AAV4TUN8"/>
<evidence type="ECO:0000313" key="9">
    <source>
        <dbReference type="EMBL" id="GIY49012.1"/>
    </source>
</evidence>
<dbReference type="GO" id="GO:0003723">
    <property type="term" value="F:RNA binding"/>
    <property type="evidence" value="ECO:0007669"/>
    <property type="project" value="InterPro"/>
</dbReference>
<evidence type="ECO:0000256" key="2">
    <source>
        <dbReference type="ARBA" id="ARBA00022517"/>
    </source>
</evidence>
<dbReference type="Pfam" id="PF23769">
    <property type="entry name" value="Beta-prop_WDR75_2nd"/>
    <property type="match status" value="1"/>
</dbReference>
<keyword evidence="3" id="KW-0698">rRNA processing</keyword>
<dbReference type="PANTHER" id="PTHR44215">
    <property type="entry name" value="WD REPEAT-CONTAINING PROTEIN 75"/>
    <property type="match status" value="1"/>
</dbReference>
<evidence type="ECO:0000256" key="5">
    <source>
        <dbReference type="ARBA" id="ARBA00022737"/>
    </source>
</evidence>
<evidence type="ECO:0000256" key="7">
    <source>
        <dbReference type="ARBA" id="ARBA00023242"/>
    </source>
</evidence>
<sequence length="749" mass="84797">MINQKEKQIMNLKVKLQSGASFVKIRPIISPYSWIHKSKLIIIASGCDVKLYSIKSGECVLTCRYHKTPIVSLQEDKDNCLQFFSCSEDGIVVKRDINDGMVLKVYNLHMPATSFFAPTASNTFFVTKRVEDHYRLYSLVPKKKRSENIEMIIKPVLPGENTVAFACKGQIVAAIHENKLTVVQLDTKTVRRHLTGERKLTCIAAHPSEMIFVTGDDLGRAIVWSNALERTPIRSIYHWHSSSVADLTLSAEAPYFYSGGQEAALVKWNLLSNEKSICPRLGSPICRMNISSDGTLVVTAHNDNSLLIINTEKQIVQVIQGLVQGHYQGVKRTDTLPTGLLYDANNKALVLNGKEGYLQFYNVHDDKQLFDLDVAQRNYTNVPQDIVDTGINGKCVLQAALDEKGSWLATVNYWEFKEWKPEIMLKFWKYDISKQTFVLSTNILSPHMGKINCIQFKPLESSDDLPQVVTTSDDTYFRIWDQKLTSDGQEIWTNNTTKSCCKSPAGDASFSEDGSLLAIVFNFTITIWDVENFNLKGRIFRKNCTNDIQQIIFGRKSCCHLLVSHDSSSIAVWNMLTGSLQSIVNVNVQRIVGDITSEMCAAFCENQRLIFFKPDSSEPIHTIEHYGKNPVVSAIFVPIKEKKSPFLKTSQLFFFDTDQNLLTVTDEDDEEEEQSEVIKVPMYQNLPLTPFAKLQAEKKVTLVEKHEPKDLVKSSNIHNLDEIFCISYMDPLLFLRKALDAALLRQSHN</sequence>
<dbReference type="GO" id="GO:2000234">
    <property type="term" value="P:positive regulation of rRNA processing"/>
    <property type="evidence" value="ECO:0007669"/>
    <property type="project" value="TreeGrafter"/>
</dbReference>
<keyword evidence="6" id="KW-0804">Transcription</keyword>
<keyword evidence="2" id="KW-0690">Ribosome biogenesis</keyword>
<accession>A0AAV4TUN8</accession>
<dbReference type="PANTHER" id="PTHR44215:SF1">
    <property type="entry name" value="WD REPEAT-CONTAINING PROTEIN 75"/>
    <property type="match status" value="1"/>
</dbReference>
<evidence type="ECO:0000256" key="1">
    <source>
        <dbReference type="ARBA" id="ARBA00004604"/>
    </source>
</evidence>
<keyword evidence="5" id="KW-0677">Repeat</keyword>
<evidence type="ECO:0000256" key="4">
    <source>
        <dbReference type="ARBA" id="ARBA00022574"/>
    </source>
</evidence>
<dbReference type="Gene3D" id="2.130.10.10">
    <property type="entry name" value="YVTN repeat-like/Quinoprotein amine dehydrogenase"/>
    <property type="match status" value="3"/>
</dbReference>
<dbReference type="GO" id="GO:0045943">
    <property type="term" value="P:positive regulation of transcription by RNA polymerase I"/>
    <property type="evidence" value="ECO:0007669"/>
    <property type="project" value="InterPro"/>
</dbReference>
<keyword evidence="7" id="KW-0539">Nucleus</keyword>